<feature type="signal peptide" evidence="5">
    <location>
        <begin position="1"/>
        <end position="23"/>
    </location>
</feature>
<evidence type="ECO:0000256" key="2">
    <source>
        <dbReference type="ARBA" id="ARBA00022801"/>
    </source>
</evidence>
<evidence type="ECO:0000256" key="1">
    <source>
        <dbReference type="ARBA" id="ARBA00007754"/>
    </source>
</evidence>
<evidence type="ECO:0000256" key="3">
    <source>
        <dbReference type="ARBA" id="ARBA00023295"/>
    </source>
</evidence>
<evidence type="ECO:0000313" key="7">
    <source>
        <dbReference type="EMBL" id="OCX16458.1"/>
    </source>
</evidence>
<dbReference type="Proteomes" id="UP000094412">
    <property type="component" value="Unassembled WGS sequence"/>
</dbReference>
<comment type="caution">
    <text evidence="7">The sequence shown here is derived from an EMBL/GenBank/DDBJ whole genome shotgun (WGS) entry which is preliminary data.</text>
</comment>
<keyword evidence="2 4" id="KW-0378">Hydrolase</keyword>
<protein>
    <submittedName>
        <fullName evidence="7">Beta-mannosidase</fullName>
    </submittedName>
</protein>
<dbReference type="STRING" id="1566387.QV13_16710"/>
<dbReference type="GO" id="GO:0016985">
    <property type="term" value="F:mannan endo-1,4-beta-mannosidase activity"/>
    <property type="evidence" value="ECO:0007669"/>
    <property type="project" value="InterPro"/>
</dbReference>
<dbReference type="PROSITE" id="PS51764">
    <property type="entry name" value="GH26"/>
    <property type="match status" value="1"/>
</dbReference>
<evidence type="ECO:0000256" key="4">
    <source>
        <dbReference type="PROSITE-ProRule" id="PRU01100"/>
    </source>
</evidence>
<dbReference type="PANTHER" id="PTHR40079">
    <property type="entry name" value="MANNAN ENDO-1,4-BETA-MANNOSIDASE E-RELATED"/>
    <property type="match status" value="1"/>
</dbReference>
<dbReference type="RefSeq" id="WP_024924540.1">
    <property type="nucleotide sequence ID" value="NZ_MDEO01000033.1"/>
</dbReference>
<dbReference type="InterPro" id="IPR022790">
    <property type="entry name" value="GH26_dom"/>
</dbReference>
<dbReference type="Gene3D" id="3.20.20.80">
    <property type="entry name" value="Glycosidases"/>
    <property type="match status" value="1"/>
</dbReference>
<feature type="chain" id="PRO_5008659663" evidence="5">
    <location>
        <begin position="24"/>
        <end position="320"/>
    </location>
</feature>
<dbReference type="InterPro" id="IPR017853">
    <property type="entry name" value="GH"/>
</dbReference>
<organism evidence="7 8">
    <name type="scientific">Mesorhizobium hungaricum</name>
    <dbReference type="NCBI Taxonomy" id="1566387"/>
    <lineage>
        <taxon>Bacteria</taxon>
        <taxon>Pseudomonadati</taxon>
        <taxon>Pseudomonadota</taxon>
        <taxon>Alphaproteobacteria</taxon>
        <taxon>Hyphomicrobiales</taxon>
        <taxon>Phyllobacteriaceae</taxon>
        <taxon>Mesorhizobium</taxon>
    </lineage>
</organism>
<keyword evidence="8" id="KW-1185">Reference proteome</keyword>
<evidence type="ECO:0000256" key="5">
    <source>
        <dbReference type="SAM" id="SignalP"/>
    </source>
</evidence>
<dbReference type="InterPro" id="IPR000805">
    <property type="entry name" value="Glyco_hydro_26"/>
</dbReference>
<gene>
    <name evidence="7" type="ORF">QV13_16710</name>
</gene>
<dbReference type="Pfam" id="PF02156">
    <property type="entry name" value="Glyco_hydro_26"/>
    <property type="match status" value="1"/>
</dbReference>
<dbReference type="GO" id="GO:0006080">
    <property type="term" value="P:substituted mannan metabolic process"/>
    <property type="evidence" value="ECO:0007669"/>
    <property type="project" value="InterPro"/>
</dbReference>
<dbReference type="SUPFAM" id="SSF51445">
    <property type="entry name" value="(Trans)glycosidases"/>
    <property type="match status" value="1"/>
</dbReference>
<keyword evidence="5" id="KW-0732">Signal</keyword>
<feature type="domain" description="GH26" evidence="6">
    <location>
        <begin position="22"/>
        <end position="320"/>
    </location>
</feature>
<dbReference type="PANTHER" id="PTHR40079:SF4">
    <property type="entry name" value="GH26 DOMAIN-CONTAINING PROTEIN-RELATED"/>
    <property type="match status" value="1"/>
</dbReference>
<accession>A0A1C2DNV3</accession>
<comment type="similarity">
    <text evidence="1 4">Belongs to the glycosyl hydrolase 26 family.</text>
</comment>
<feature type="active site" description="Proton donor" evidence="4">
    <location>
        <position position="156"/>
    </location>
</feature>
<reference evidence="7 8" key="1">
    <citation type="submission" date="2016-08" db="EMBL/GenBank/DDBJ databases">
        <title>Whole genome sequence of Mesorhizobium sp. strain UASWS1009 isolated from industrial sewage.</title>
        <authorList>
            <person name="Crovadore J."/>
            <person name="Calmin G."/>
            <person name="Chablais R."/>
            <person name="Cochard B."/>
            <person name="Lefort F."/>
        </authorList>
    </citation>
    <scope>NUCLEOTIDE SEQUENCE [LARGE SCALE GENOMIC DNA]</scope>
    <source>
        <strain evidence="7 8">UASWS1009</strain>
    </source>
</reference>
<name>A0A1C2DNV3_9HYPH</name>
<feature type="active site" description="Nucleophile" evidence="4">
    <location>
        <position position="260"/>
    </location>
</feature>
<keyword evidence="3 4" id="KW-0326">Glycosidase</keyword>
<evidence type="ECO:0000313" key="8">
    <source>
        <dbReference type="Proteomes" id="UP000094412"/>
    </source>
</evidence>
<dbReference type="EMBL" id="MDEO01000033">
    <property type="protein sequence ID" value="OCX16458.1"/>
    <property type="molecule type" value="Genomic_DNA"/>
</dbReference>
<evidence type="ECO:0000259" key="6">
    <source>
        <dbReference type="PROSITE" id="PS51764"/>
    </source>
</evidence>
<sequence length="320" mass="35873">MNRKLAAIALSCVGLIASGAVMAASNLPLGIPKNNSATATMPSDKRPVITPTSIGFGAYDPYGDFGSDSSSKIEHLFLPWEDVDLGTLAVADAYAQQRGRSLLISVEPWSWSPHWRVTSRQLLHSILNGERDSYMAAVCSEAATLKSPVTIRWAQEMDETSNQFSWAHWPPADYVTAYKRMVTICRQHIKTAKYMWSPKGNEGLEAFYPGDDFVDVIGLSVFGYQPFDRDKVGHDTTFVEQMEPKYNRVKGFGKPVVVAELGYEGDDHYVRDWAESVAKTYPQFPELTDIVYFDDREVYPWPDGYGLPNWRVVHTQQAAN</sequence>
<dbReference type="OrthoDB" id="9816550at2"/>
<dbReference type="AlphaFoldDB" id="A0A1C2DNV3"/>
<proteinExistence type="inferred from homology"/>